<reference evidence="1 2" key="1">
    <citation type="submission" date="2018-05" db="EMBL/GenBank/DDBJ databases">
        <title>Genomic Encyclopedia of Type Strains, Phase IV (KMG-IV): sequencing the most valuable type-strain genomes for metagenomic binning, comparative biology and taxonomic classification.</title>
        <authorList>
            <person name="Goeker M."/>
        </authorList>
    </citation>
    <scope>NUCLEOTIDE SEQUENCE [LARGE SCALE GENOMIC DNA]</scope>
    <source>
        <strain evidence="1 2">DSM 19579</strain>
    </source>
</reference>
<protein>
    <submittedName>
        <fullName evidence="1">Uncharacterized protein</fullName>
    </submittedName>
</protein>
<comment type="caution">
    <text evidence="1">The sequence shown here is derived from an EMBL/GenBank/DDBJ whole genome shotgun (WGS) entry which is preliminary data.</text>
</comment>
<name>A0A317PH25_9ENTR</name>
<accession>A0A317PH25</accession>
<gene>
    <name evidence="1" type="ORF">DES37_12812</name>
</gene>
<dbReference type="Proteomes" id="UP000246744">
    <property type="component" value="Unassembled WGS sequence"/>
</dbReference>
<organism evidence="1 2">
    <name type="scientific">Mangrovibacter plantisponsor</name>
    <dbReference type="NCBI Taxonomy" id="451513"/>
    <lineage>
        <taxon>Bacteria</taxon>
        <taxon>Pseudomonadati</taxon>
        <taxon>Pseudomonadota</taxon>
        <taxon>Gammaproteobacteria</taxon>
        <taxon>Enterobacterales</taxon>
        <taxon>Enterobacteriaceae</taxon>
        <taxon>Mangrovibacter</taxon>
    </lineage>
</organism>
<dbReference type="RefSeq" id="WP_110028226.1">
    <property type="nucleotide sequence ID" value="NZ_QGTS01000028.1"/>
</dbReference>
<dbReference type="AlphaFoldDB" id="A0A317PH25"/>
<evidence type="ECO:0000313" key="1">
    <source>
        <dbReference type="EMBL" id="PWV99581.1"/>
    </source>
</evidence>
<sequence length="93" mass="10694">MEHYKNQVESICSWIRSKDKWTKIHNISGENTPGSCGENTVIGYLPAYNGNDAEATVIYKCHLPIPEDHNVENYQLSALSFSEWVQYMKKIND</sequence>
<evidence type="ECO:0000313" key="2">
    <source>
        <dbReference type="Proteomes" id="UP000246744"/>
    </source>
</evidence>
<dbReference type="EMBL" id="QGTS01000028">
    <property type="protein sequence ID" value="PWV99581.1"/>
    <property type="molecule type" value="Genomic_DNA"/>
</dbReference>
<dbReference type="OrthoDB" id="9971472at2"/>
<proteinExistence type="predicted"/>
<keyword evidence="2" id="KW-1185">Reference proteome</keyword>